<reference evidence="1 2" key="1">
    <citation type="submission" date="2017-09" db="EMBL/GenBank/DDBJ databases">
        <title>Depth-based differentiation of microbial function through sediment-hosted aquifers and enrichment of novel symbionts in the deep terrestrial subsurface.</title>
        <authorList>
            <person name="Probst A.J."/>
            <person name="Ladd B."/>
            <person name="Jarett J.K."/>
            <person name="Geller-Mcgrath D.E."/>
            <person name="Sieber C.M."/>
            <person name="Emerson J.B."/>
            <person name="Anantharaman K."/>
            <person name="Thomas B.C."/>
            <person name="Malmstrom R."/>
            <person name="Stieglmeier M."/>
            <person name="Klingl A."/>
            <person name="Woyke T."/>
            <person name="Ryan C.M."/>
            <person name="Banfield J.F."/>
        </authorList>
    </citation>
    <scope>NUCLEOTIDE SEQUENCE [LARGE SCALE GENOMIC DNA]</scope>
    <source>
        <strain evidence="1">CG23_combo_of_CG06-09_8_20_14_all_40_23</strain>
    </source>
</reference>
<sequence length="74" mass="8984">MLRVEIHPEVYNELEQSRSWYENQAKGLGIEFLDEVDRAINLIRQLPNTWTPYCEKTRRFLLHRFPFSIVYANQ</sequence>
<dbReference type="Proteomes" id="UP000231067">
    <property type="component" value="Unassembled WGS sequence"/>
</dbReference>
<accession>A0A2H0AAG0</accession>
<proteinExistence type="predicted"/>
<comment type="caution">
    <text evidence="1">The sequence shown here is derived from an EMBL/GenBank/DDBJ whole genome shotgun (WGS) entry which is preliminary data.</text>
</comment>
<organism evidence="1 2">
    <name type="scientific">Candidatus Desantisbacteria bacterium CG23_combo_of_CG06-09_8_20_14_all_40_23</name>
    <dbReference type="NCBI Taxonomy" id="1974550"/>
    <lineage>
        <taxon>Bacteria</taxon>
        <taxon>Candidatus Desantisiibacteriota</taxon>
    </lineage>
</organism>
<evidence type="ECO:0000313" key="1">
    <source>
        <dbReference type="EMBL" id="PIP42424.1"/>
    </source>
</evidence>
<dbReference type="EMBL" id="PCSH01000009">
    <property type="protein sequence ID" value="PIP42424.1"/>
    <property type="molecule type" value="Genomic_DNA"/>
</dbReference>
<dbReference type="InterPro" id="IPR035093">
    <property type="entry name" value="RelE/ParE_toxin_dom_sf"/>
</dbReference>
<protein>
    <submittedName>
        <fullName evidence="1">Plasmid stabilization protein</fullName>
    </submittedName>
</protein>
<dbReference type="Gene3D" id="3.30.2310.20">
    <property type="entry name" value="RelE-like"/>
    <property type="match status" value="1"/>
</dbReference>
<evidence type="ECO:0000313" key="2">
    <source>
        <dbReference type="Proteomes" id="UP000231067"/>
    </source>
</evidence>
<dbReference type="AlphaFoldDB" id="A0A2H0AAG0"/>
<gene>
    <name evidence="1" type="ORF">COX18_00335</name>
</gene>
<name>A0A2H0AAG0_9BACT</name>